<gene>
    <name evidence="1" type="ORF">LCGC14_1309090</name>
</gene>
<organism evidence="1">
    <name type="scientific">marine sediment metagenome</name>
    <dbReference type="NCBI Taxonomy" id="412755"/>
    <lineage>
        <taxon>unclassified sequences</taxon>
        <taxon>metagenomes</taxon>
        <taxon>ecological metagenomes</taxon>
    </lineage>
</organism>
<sequence>MNINGHKVEDKKVNMNLSILTIDGKAQLEVVLHREKVVTSGIAWDETERDLIKATFPNLECKESFSSGATIWKFRGETDC</sequence>
<proteinExistence type="predicted"/>
<dbReference type="AlphaFoldDB" id="A0A0F9KMX8"/>
<accession>A0A0F9KMX8</accession>
<reference evidence="1" key="1">
    <citation type="journal article" date="2015" name="Nature">
        <title>Complex archaea that bridge the gap between prokaryotes and eukaryotes.</title>
        <authorList>
            <person name="Spang A."/>
            <person name="Saw J.H."/>
            <person name="Jorgensen S.L."/>
            <person name="Zaremba-Niedzwiedzka K."/>
            <person name="Martijn J."/>
            <person name="Lind A.E."/>
            <person name="van Eijk R."/>
            <person name="Schleper C."/>
            <person name="Guy L."/>
            <person name="Ettema T.J."/>
        </authorList>
    </citation>
    <scope>NUCLEOTIDE SEQUENCE</scope>
</reference>
<dbReference type="EMBL" id="LAZR01007709">
    <property type="protein sequence ID" value="KKM83469.1"/>
    <property type="molecule type" value="Genomic_DNA"/>
</dbReference>
<name>A0A0F9KMX8_9ZZZZ</name>
<evidence type="ECO:0000313" key="1">
    <source>
        <dbReference type="EMBL" id="KKM83469.1"/>
    </source>
</evidence>
<protein>
    <submittedName>
        <fullName evidence="1">Uncharacterized protein</fullName>
    </submittedName>
</protein>
<comment type="caution">
    <text evidence="1">The sequence shown here is derived from an EMBL/GenBank/DDBJ whole genome shotgun (WGS) entry which is preliminary data.</text>
</comment>